<evidence type="ECO:0000313" key="7">
    <source>
        <dbReference type="Proteomes" id="UP000186878"/>
    </source>
</evidence>
<evidence type="ECO:0000256" key="4">
    <source>
        <dbReference type="SAM" id="MobiDB-lite"/>
    </source>
</evidence>
<dbReference type="InterPro" id="IPR039261">
    <property type="entry name" value="FNR_nucleotide-bd"/>
</dbReference>
<dbReference type="GO" id="GO:0008218">
    <property type="term" value="P:bioluminescence"/>
    <property type="evidence" value="ECO:0007669"/>
    <property type="project" value="UniProtKB-KW"/>
</dbReference>
<dbReference type="Pfam" id="PF00175">
    <property type="entry name" value="NAD_binding_1"/>
    <property type="match status" value="1"/>
</dbReference>
<evidence type="ECO:0000256" key="3">
    <source>
        <dbReference type="ARBA" id="ARBA00038177"/>
    </source>
</evidence>
<feature type="region of interest" description="Disordered" evidence="4">
    <location>
        <begin position="255"/>
        <end position="276"/>
    </location>
</feature>
<sequence length="276" mass="30792">MTVRTLTCQVETVEDLTPDVFRVVLEGRAEAIAHAPGQYLELELHEETWVPFSIACAEAGDGRLELHIQHWPERTHSARLRQLLTHRNRLSVRLPSGECVLPPKRSEPLLLIAAGTGFAQLKAIVEAALAENPERDLSIWWAVRERRDLYAETLAREWARTYANVQFHAVVESPETELEALSDIHWHSGRIDQVLADVLGRQLESLTGIEIYLAGSPGMVYACVDTLAPMGLVEQQVHSDVFSYAPRIPFLPLPEGDPARAPLTPGESAWSSEKKS</sequence>
<gene>
    <name evidence="6" type="ORF">BTW07_00315</name>
</gene>
<feature type="domain" description="FAD-binding FR-type" evidence="5">
    <location>
        <begin position="3"/>
        <end position="102"/>
    </location>
</feature>
<dbReference type="GO" id="GO:0016491">
    <property type="term" value="F:oxidoreductase activity"/>
    <property type="evidence" value="ECO:0007669"/>
    <property type="project" value="UniProtKB-KW"/>
</dbReference>
<dbReference type="InterPro" id="IPR017938">
    <property type="entry name" value="Riboflavin_synthase-like_b-brl"/>
</dbReference>
<dbReference type="InterPro" id="IPR008333">
    <property type="entry name" value="Cbr1-like_FAD-bd_dom"/>
</dbReference>
<evidence type="ECO:0000256" key="1">
    <source>
        <dbReference type="ARBA" id="ARBA00023002"/>
    </source>
</evidence>
<keyword evidence="7" id="KW-1185">Reference proteome</keyword>
<dbReference type="InterPro" id="IPR001433">
    <property type="entry name" value="OxRdtase_FAD/NAD-bd"/>
</dbReference>
<dbReference type="EMBL" id="MSDO01000001">
    <property type="protein sequence ID" value="OLO06235.1"/>
    <property type="molecule type" value="Genomic_DNA"/>
</dbReference>
<protein>
    <submittedName>
        <fullName evidence="6">NAD(P)H-flavin reductase</fullName>
    </submittedName>
</protein>
<comment type="similarity">
    <text evidence="3">Belongs to the Fre/LuxG FAD/NAD(P) flavoprotein oxidoreductase family.</text>
</comment>
<keyword evidence="2" id="KW-0455">Luminescence</keyword>
<reference evidence="6 7" key="1">
    <citation type="submission" date="2016-12" db="EMBL/GenBank/DDBJ databases">
        <title>Draft genome sequences of strains Salinicola socius SMB35, Salinicola sp. MH3R3-1 and Chromohalobacter sp. SMB17 from the Verkhnekamsk potash mining region of Russia.</title>
        <authorList>
            <person name="Mavrodi D.V."/>
            <person name="Olsson B.E."/>
            <person name="Korsakova E.S."/>
            <person name="Pyankova A."/>
            <person name="Mavrodi O.V."/>
            <person name="Plotnikova E.G."/>
        </authorList>
    </citation>
    <scope>NUCLEOTIDE SEQUENCE [LARGE SCALE GENOMIC DNA]</scope>
    <source>
        <strain evidence="6 7">SMB35</strain>
    </source>
</reference>
<accession>A0A1Q8SXS6</accession>
<evidence type="ECO:0000259" key="5">
    <source>
        <dbReference type="PROSITE" id="PS51384"/>
    </source>
</evidence>
<dbReference type="SUPFAM" id="SSF63380">
    <property type="entry name" value="Riboflavin synthase domain-like"/>
    <property type="match status" value="1"/>
</dbReference>
<keyword evidence="1" id="KW-0560">Oxidoreductase</keyword>
<name>A0A1Q8SXS6_9GAMM</name>
<dbReference type="InterPro" id="IPR017927">
    <property type="entry name" value="FAD-bd_FR_type"/>
</dbReference>
<dbReference type="RefSeq" id="WP_075568404.1">
    <property type="nucleotide sequence ID" value="NZ_MSDO01000001.1"/>
</dbReference>
<dbReference type="PRINTS" id="PR00410">
    <property type="entry name" value="PHEHYDRXLASE"/>
</dbReference>
<evidence type="ECO:0000313" key="6">
    <source>
        <dbReference type="EMBL" id="OLO06235.1"/>
    </source>
</evidence>
<dbReference type="PROSITE" id="PS51384">
    <property type="entry name" value="FAD_FR"/>
    <property type="match status" value="1"/>
</dbReference>
<dbReference type="PANTHER" id="PTHR47354">
    <property type="entry name" value="NADH OXIDOREDUCTASE HCR"/>
    <property type="match status" value="1"/>
</dbReference>
<organism evidence="6 7">
    <name type="scientific">Salinicola socius</name>
    <dbReference type="NCBI Taxonomy" id="404433"/>
    <lineage>
        <taxon>Bacteria</taxon>
        <taxon>Pseudomonadati</taxon>
        <taxon>Pseudomonadota</taxon>
        <taxon>Gammaproteobacteria</taxon>
        <taxon>Oceanospirillales</taxon>
        <taxon>Halomonadaceae</taxon>
        <taxon>Salinicola</taxon>
    </lineage>
</organism>
<dbReference type="PANTHER" id="PTHR47354:SF7">
    <property type="entry name" value="NAD(P)H-FLAVIN REDUCTASE"/>
    <property type="match status" value="1"/>
</dbReference>
<dbReference type="InterPro" id="IPR050415">
    <property type="entry name" value="MRET"/>
</dbReference>
<dbReference type="Proteomes" id="UP000186878">
    <property type="component" value="Unassembled WGS sequence"/>
</dbReference>
<dbReference type="Gene3D" id="3.40.50.80">
    <property type="entry name" value="Nucleotide-binding domain of ferredoxin-NADP reductase (FNR) module"/>
    <property type="match status" value="1"/>
</dbReference>
<dbReference type="SUPFAM" id="SSF52343">
    <property type="entry name" value="Ferredoxin reductase-like, C-terminal NADP-linked domain"/>
    <property type="match status" value="1"/>
</dbReference>
<dbReference type="OrthoDB" id="9806195at2"/>
<proteinExistence type="inferred from homology"/>
<dbReference type="Pfam" id="PF00970">
    <property type="entry name" value="FAD_binding_6"/>
    <property type="match status" value="1"/>
</dbReference>
<comment type="caution">
    <text evidence="6">The sequence shown here is derived from an EMBL/GenBank/DDBJ whole genome shotgun (WGS) entry which is preliminary data.</text>
</comment>
<dbReference type="Gene3D" id="2.40.30.10">
    <property type="entry name" value="Translation factors"/>
    <property type="match status" value="1"/>
</dbReference>
<dbReference type="STRING" id="404433.BTW07_00315"/>
<dbReference type="AlphaFoldDB" id="A0A1Q8SXS6"/>
<evidence type="ECO:0000256" key="2">
    <source>
        <dbReference type="ARBA" id="ARBA00023223"/>
    </source>
</evidence>